<feature type="compositionally biased region" description="Basic and acidic residues" evidence="1">
    <location>
        <begin position="42"/>
        <end position="52"/>
    </location>
</feature>
<name>A0ABN2Z3T2_9ACTN</name>
<keyword evidence="3" id="KW-1185">Reference proteome</keyword>
<gene>
    <name evidence="2" type="ORF">GCM10009802_45110</name>
</gene>
<proteinExistence type="predicted"/>
<evidence type="ECO:0000313" key="2">
    <source>
        <dbReference type="EMBL" id="GAA2136335.1"/>
    </source>
</evidence>
<evidence type="ECO:0000313" key="3">
    <source>
        <dbReference type="Proteomes" id="UP001500443"/>
    </source>
</evidence>
<sequence>MSTEPENPLVFEDPLTRQSRDDTDEGWGERPAAEGSTADLARFLDEKPPHHL</sequence>
<feature type="region of interest" description="Disordered" evidence="1">
    <location>
        <begin position="1"/>
        <end position="52"/>
    </location>
</feature>
<evidence type="ECO:0000256" key="1">
    <source>
        <dbReference type="SAM" id="MobiDB-lite"/>
    </source>
</evidence>
<feature type="compositionally biased region" description="Basic and acidic residues" evidence="1">
    <location>
        <begin position="14"/>
        <end position="32"/>
    </location>
</feature>
<dbReference type="EMBL" id="BAAAPF010000174">
    <property type="protein sequence ID" value="GAA2136335.1"/>
    <property type="molecule type" value="Genomic_DNA"/>
</dbReference>
<comment type="caution">
    <text evidence="2">The sequence shown here is derived from an EMBL/GenBank/DDBJ whole genome shotgun (WGS) entry which is preliminary data.</text>
</comment>
<protein>
    <submittedName>
        <fullName evidence="2">Uncharacterized protein</fullName>
    </submittedName>
</protein>
<dbReference type="Proteomes" id="UP001500443">
    <property type="component" value="Unassembled WGS sequence"/>
</dbReference>
<accession>A0ABN2Z3T2</accession>
<reference evidence="2 3" key="1">
    <citation type="journal article" date="2019" name="Int. J. Syst. Evol. Microbiol.">
        <title>The Global Catalogue of Microorganisms (GCM) 10K type strain sequencing project: providing services to taxonomists for standard genome sequencing and annotation.</title>
        <authorList>
            <consortium name="The Broad Institute Genomics Platform"/>
            <consortium name="The Broad Institute Genome Sequencing Center for Infectious Disease"/>
            <person name="Wu L."/>
            <person name="Ma J."/>
        </authorList>
    </citation>
    <scope>NUCLEOTIDE SEQUENCE [LARGE SCALE GENOMIC DNA]</scope>
    <source>
        <strain evidence="2 3">JCM 15481</strain>
    </source>
</reference>
<organism evidence="2 3">
    <name type="scientific">Streptomyces synnematoformans</name>
    <dbReference type="NCBI Taxonomy" id="415721"/>
    <lineage>
        <taxon>Bacteria</taxon>
        <taxon>Bacillati</taxon>
        <taxon>Actinomycetota</taxon>
        <taxon>Actinomycetes</taxon>
        <taxon>Kitasatosporales</taxon>
        <taxon>Streptomycetaceae</taxon>
        <taxon>Streptomyces</taxon>
    </lineage>
</organism>